<dbReference type="EMBL" id="JBJUIK010000004">
    <property type="protein sequence ID" value="KAL3529365.1"/>
    <property type="molecule type" value="Genomic_DNA"/>
</dbReference>
<dbReference type="Proteomes" id="UP001630127">
    <property type="component" value="Unassembled WGS sequence"/>
</dbReference>
<evidence type="ECO:0000256" key="5">
    <source>
        <dbReference type="SAM" id="SignalP"/>
    </source>
</evidence>
<reference evidence="7 8" key="1">
    <citation type="submission" date="2024-11" db="EMBL/GenBank/DDBJ databases">
        <title>A near-complete genome assembly of Cinchona calisaya.</title>
        <authorList>
            <person name="Lian D.C."/>
            <person name="Zhao X.W."/>
            <person name="Wei L."/>
        </authorList>
    </citation>
    <scope>NUCLEOTIDE SEQUENCE [LARGE SCALE GENOMIC DNA]</scope>
    <source>
        <tissue evidence="7">Nenye</tissue>
    </source>
</reference>
<keyword evidence="3" id="KW-0926">Vacuole</keyword>
<dbReference type="SUPFAM" id="SSF63829">
    <property type="entry name" value="Calcium-dependent phosphotriesterase"/>
    <property type="match status" value="1"/>
</dbReference>
<keyword evidence="4" id="KW-0325">Glycoprotein</keyword>
<dbReference type="InterPro" id="IPR018119">
    <property type="entry name" value="Strictosidine_synth_cons-reg"/>
</dbReference>
<feature type="domain" description="Strictosidine synthase conserved region" evidence="6">
    <location>
        <begin position="155"/>
        <end position="243"/>
    </location>
</feature>
<evidence type="ECO:0000256" key="3">
    <source>
        <dbReference type="ARBA" id="ARBA00022554"/>
    </source>
</evidence>
<gene>
    <name evidence="7" type="ORF">ACH5RR_008687</name>
</gene>
<evidence type="ECO:0000313" key="8">
    <source>
        <dbReference type="Proteomes" id="UP001630127"/>
    </source>
</evidence>
<evidence type="ECO:0000256" key="2">
    <source>
        <dbReference type="ARBA" id="ARBA00009191"/>
    </source>
</evidence>
<evidence type="ECO:0000256" key="1">
    <source>
        <dbReference type="ARBA" id="ARBA00004116"/>
    </source>
</evidence>
<dbReference type="PANTHER" id="PTHR10426:SF136">
    <property type="entry name" value="PROTEIN STRICTOSIDINE SYNTHASE-LIKE 9-LIKE"/>
    <property type="match status" value="1"/>
</dbReference>
<dbReference type="InterPro" id="IPR011042">
    <property type="entry name" value="6-blade_b-propeller_TolB-like"/>
</dbReference>
<comment type="caution">
    <text evidence="7">The sequence shown here is derived from an EMBL/GenBank/DDBJ whole genome shotgun (WGS) entry which is preliminary data.</text>
</comment>
<evidence type="ECO:0000259" key="6">
    <source>
        <dbReference type="Pfam" id="PF03088"/>
    </source>
</evidence>
<sequence length="338" mass="36732">MTAPLPPRFLATVMVVILLFSTLQAAESLKLDNFKKLVLPAHGGESFAFDSKGYGPYTGVSDGRVVKYLGPEKGFVDFATTSAKRTKEQCDGSTDIDLEPICGRPMGLAFNHRTGELFVNDARKGPMVVGPEGGLATHLDHNNPDLVGVPTDLPDGLDVDPVTDTVFFTYVGPIFLSNDITKILESGDTSGRLMKYNPDTKKVTLALDGLSGPIGVSASKDGSFVLIPEYITRTIRKFWLKGPKANTSEVLVKLPGHPHNVKRTESGDFWVAETLPSVPFGRKINADGQILDSVRLDSEYENELISEVNEHLGSLYIGGGYTNFVGVFRGFSEIKDEF</sequence>
<dbReference type="Gene3D" id="2.120.10.30">
    <property type="entry name" value="TolB, C-terminal domain"/>
    <property type="match status" value="1"/>
</dbReference>
<name>A0ABD3AFY9_9GENT</name>
<evidence type="ECO:0000256" key="4">
    <source>
        <dbReference type="ARBA" id="ARBA00023180"/>
    </source>
</evidence>
<comment type="similarity">
    <text evidence="2">Belongs to the strictosidine synthase family.</text>
</comment>
<dbReference type="AlphaFoldDB" id="A0ABD3AFY9"/>
<organism evidence="7 8">
    <name type="scientific">Cinchona calisaya</name>
    <dbReference type="NCBI Taxonomy" id="153742"/>
    <lineage>
        <taxon>Eukaryota</taxon>
        <taxon>Viridiplantae</taxon>
        <taxon>Streptophyta</taxon>
        <taxon>Embryophyta</taxon>
        <taxon>Tracheophyta</taxon>
        <taxon>Spermatophyta</taxon>
        <taxon>Magnoliopsida</taxon>
        <taxon>eudicotyledons</taxon>
        <taxon>Gunneridae</taxon>
        <taxon>Pentapetalae</taxon>
        <taxon>asterids</taxon>
        <taxon>lamiids</taxon>
        <taxon>Gentianales</taxon>
        <taxon>Rubiaceae</taxon>
        <taxon>Cinchonoideae</taxon>
        <taxon>Cinchoneae</taxon>
        <taxon>Cinchona</taxon>
    </lineage>
</organism>
<dbReference type="GO" id="GO:0005773">
    <property type="term" value="C:vacuole"/>
    <property type="evidence" value="ECO:0007669"/>
    <property type="project" value="UniProtKB-SubCell"/>
</dbReference>
<dbReference type="Pfam" id="PF03088">
    <property type="entry name" value="Str_synth"/>
    <property type="match status" value="1"/>
</dbReference>
<feature type="chain" id="PRO_5044875917" description="Strictosidine synthase conserved region domain-containing protein" evidence="5">
    <location>
        <begin position="26"/>
        <end position="338"/>
    </location>
</feature>
<accession>A0ABD3AFY9</accession>
<feature type="signal peptide" evidence="5">
    <location>
        <begin position="1"/>
        <end position="25"/>
    </location>
</feature>
<dbReference type="PANTHER" id="PTHR10426">
    <property type="entry name" value="STRICTOSIDINE SYNTHASE-RELATED"/>
    <property type="match status" value="1"/>
</dbReference>
<proteinExistence type="inferred from homology"/>
<protein>
    <recommendedName>
        <fullName evidence="6">Strictosidine synthase conserved region domain-containing protein</fullName>
    </recommendedName>
</protein>
<keyword evidence="8" id="KW-1185">Reference proteome</keyword>
<keyword evidence="5" id="KW-0732">Signal</keyword>
<comment type="subcellular location">
    <subcellularLocation>
        <location evidence="1">Vacuole</location>
    </subcellularLocation>
</comment>
<evidence type="ECO:0000313" key="7">
    <source>
        <dbReference type="EMBL" id="KAL3529365.1"/>
    </source>
</evidence>